<dbReference type="Pfam" id="PF00194">
    <property type="entry name" value="Carb_anhydrase"/>
    <property type="match status" value="1"/>
</dbReference>
<sequence length="418" mass="46520">MASAWNEVNYVNYRHPSRGHSLPTSEEDVVNSLNGFQPLMLAGIKESVMGNIEERERTRDFCQMVKAALTRRARLAPDELNQYRTDLRVEKPPPVHPTEIRISISPSSAVELNTTSALANYATEAGSGDVGDKKKAGPTHWAESYQTCSGKYQSPIDIEEHLVSQVRLPPLNFHGFKSKSVSSTLTNNGHTVVLQLNTSDEAILSGGPLKGNYIFAQLHFHWGANDSIGSEDTINNHTFPLELHLVFFKQDYVSFNHALDFKDGLTVLAVFFEVYGDDNDIYSEIVSHLPRVVNPGTNARLKRPVNLDSLLPSIRHLYFTYEGSLTTPPCSEVVTWIDFKQPILLSARQVNAFRKLRSEEGILTQNFRPVQPLSGRLIHFNVADDLSRSGESSVLRSVPVGALCITAAVLTLQAMYSR</sequence>
<keyword evidence="3" id="KW-0479">Metal-binding</keyword>
<dbReference type="CDD" id="cd00326">
    <property type="entry name" value="alpha_CA"/>
    <property type="match status" value="1"/>
</dbReference>
<dbReference type="FunFam" id="3.10.200.10:FF:000003">
    <property type="entry name" value="Carbonic anhydrase 12"/>
    <property type="match status" value="1"/>
</dbReference>
<keyword evidence="4" id="KW-0862">Zinc</keyword>
<dbReference type="PROSITE" id="PS51144">
    <property type="entry name" value="ALPHA_CA_2"/>
    <property type="match status" value="1"/>
</dbReference>
<evidence type="ECO:0000313" key="7">
    <source>
        <dbReference type="EMBL" id="CAD7576030.1"/>
    </source>
</evidence>
<comment type="similarity">
    <text evidence="1">Belongs to the alpha-carbonic anhydrase family.</text>
</comment>
<dbReference type="EMBL" id="OE183803">
    <property type="protein sequence ID" value="CAD7576030.1"/>
    <property type="molecule type" value="Genomic_DNA"/>
</dbReference>
<evidence type="ECO:0000259" key="6">
    <source>
        <dbReference type="PROSITE" id="PS51144"/>
    </source>
</evidence>
<gene>
    <name evidence="7" type="ORF">TCMB3V08_LOCUS8606</name>
</gene>
<feature type="domain" description="Alpha-carbonic anhydrase" evidence="6">
    <location>
        <begin position="128"/>
        <end position="382"/>
    </location>
</feature>
<dbReference type="InterPro" id="IPR023561">
    <property type="entry name" value="Carbonic_anhydrase_a-class"/>
</dbReference>
<reference evidence="7" key="1">
    <citation type="submission" date="2020-11" db="EMBL/GenBank/DDBJ databases">
        <authorList>
            <person name="Tran Van P."/>
        </authorList>
    </citation>
    <scope>NUCLEOTIDE SEQUENCE</scope>
</reference>
<dbReference type="SUPFAM" id="SSF51069">
    <property type="entry name" value="Carbonic anhydrase"/>
    <property type="match status" value="1"/>
</dbReference>
<dbReference type="GO" id="GO:0004089">
    <property type="term" value="F:carbonate dehydratase activity"/>
    <property type="evidence" value="ECO:0007669"/>
    <property type="project" value="UniProtKB-EC"/>
</dbReference>
<dbReference type="InterPro" id="IPR036398">
    <property type="entry name" value="CA_dom_sf"/>
</dbReference>
<dbReference type="PANTHER" id="PTHR18952">
    <property type="entry name" value="CARBONIC ANHYDRASE"/>
    <property type="match status" value="1"/>
</dbReference>
<evidence type="ECO:0000256" key="1">
    <source>
        <dbReference type="ARBA" id="ARBA00010718"/>
    </source>
</evidence>
<dbReference type="GO" id="GO:0008270">
    <property type="term" value="F:zinc ion binding"/>
    <property type="evidence" value="ECO:0007669"/>
    <property type="project" value="InterPro"/>
</dbReference>
<proteinExistence type="inferred from homology"/>
<dbReference type="SMART" id="SM01057">
    <property type="entry name" value="Carb_anhydrase"/>
    <property type="match status" value="1"/>
</dbReference>
<dbReference type="AlphaFoldDB" id="A0A7R9JB65"/>
<dbReference type="EC" id="4.2.1.1" evidence="2"/>
<evidence type="ECO:0000256" key="3">
    <source>
        <dbReference type="ARBA" id="ARBA00022723"/>
    </source>
</evidence>
<name>A0A7R9JB65_TIMCA</name>
<dbReference type="PANTHER" id="PTHR18952:SF124">
    <property type="entry name" value="CARBONIC ANHYDRASE 7"/>
    <property type="match status" value="1"/>
</dbReference>
<accession>A0A7R9JB65</accession>
<evidence type="ECO:0000256" key="2">
    <source>
        <dbReference type="ARBA" id="ARBA00012925"/>
    </source>
</evidence>
<organism evidence="7">
    <name type="scientific">Timema californicum</name>
    <name type="common">California timema</name>
    <name type="synonym">Walking stick</name>
    <dbReference type="NCBI Taxonomy" id="61474"/>
    <lineage>
        <taxon>Eukaryota</taxon>
        <taxon>Metazoa</taxon>
        <taxon>Ecdysozoa</taxon>
        <taxon>Arthropoda</taxon>
        <taxon>Hexapoda</taxon>
        <taxon>Insecta</taxon>
        <taxon>Pterygota</taxon>
        <taxon>Neoptera</taxon>
        <taxon>Polyneoptera</taxon>
        <taxon>Phasmatodea</taxon>
        <taxon>Timematodea</taxon>
        <taxon>Timematoidea</taxon>
        <taxon>Timematidae</taxon>
        <taxon>Timema</taxon>
    </lineage>
</organism>
<dbReference type="InterPro" id="IPR001148">
    <property type="entry name" value="CA_dom"/>
</dbReference>
<evidence type="ECO:0000256" key="4">
    <source>
        <dbReference type="ARBA" id="ARBA00022833"/>
    </source>
</evidence>
<keyword evidence="5" id="KW-0325">Glycoprotein</keyword>
<dbReference type="Gene3D" id="3.10.200.10">
    <property type="entry name" value="Alpha carbonic anhydrase"/>
    <property type="match status" value="1"/>
</dbReference>
<evidence type="ECO:0000256" key="5">
    <source>
        <dbReference type="ARBA" id="ARBA00023180"/>
    </source>
</evidence>
<dbReference type="GO" id="GO:0005737">
    <property type="term" value="C:cytoplasm"/>
    <property type="evidence" value="ECO:0007669"/>
    <property type="project" value="TreeGrafter"/>
</dbReference>
<protein>
    <recommendedName>
        <fullName evidence="2">carbonic anhydrase</fullName>
        <ecNumber evidence="2">4.2.1.1</ecNumber>
    </recommendedName>
</protein>